<dbReference type="AlphaFoldDB" id="A0A372NPZ3"/>
<dbReference type="EMBL" id="QWDC01000004">
    <property type="protein sequence ID" value="RFZ90445.1"/>
    <property type="molecule type" value="Genomic_DNA"/>
</dbReference>
<sequence length="440" mass="50154">MKKLLLLVPVLFVLSCKQRAADTVEGKKLSKLAQQYVTLGLSIGQYDKDFVDAYYGPDSLKPKELTEKVSKDDFPRDSLLASINELMNSIKIAGDDAKIDSNRFRARWMYNQLIAFNRRVRTFGGESLSFDEESRELFGVAAPAYAEEFFKAELDKLDSILPGKGNVNDRFQKLANKFIIPKDKIETVMKAAIAEARKRTVAHLQLPAGESLTLELVNDKPWNGYNWYKGNYKSDVQINTDIKIFIDRAIDVGSHESYPGHHVYNMFLEKNLYHDRGWVEISLYPLFSPQSLIAEGSANFGIEMAFPGNEKVAFAKNVLLPMAGLDTANVELYFKALEIKGRLNYARNEAARGLINETMSQSKARSYLRKYCLMNDETADKSMDFIKKYRSYVINYNYGQDLVKDYIERNGGKTNNPQKRWELFSQLLSNPVNPADLVKK</sequence>
<evidence type="ECO:0008006" key="4">
    <source>
        <dbReference type="Google" id="ProtNLM"/>
    </source>
</evidence>
<protein>
    <recommendedName>
        <fullName evidence="4">DUF885 domain-containing protein</fullName>
    </recommendedName>
</protein>
<accession>A0A372NPZ3</accession>
<organism evidence="2 3">
    <name type="scientific">Mucilaginibacter conchicola</name>
    <dbReference type="NCBI Taxonomy" id="2303333"/>
    <lineage>
        <taxon>Bacteria</taxon>
        <taxon>Pseudomonadati</taxon>
        <taxon>Bacteroidota</taxon>
        <taxon>Sphingobacteriia</taxon>
        <taxon>Sphingobacteriales</taxon>
        <taxon>Sphingobacteriaceae</taxon>
        <taxon>Mucilaginibacter</taxon>
    </lineage>
</organism>
<feature type="signal peptide" evidence="1">
    <location>
        <begin position="1"/>
        <end position="20"/>
    </location>
</feature>
<dbReference type="OrthoDB" id="140419at2"/>
<feature type="chain" id="PRO_5016720720" description="DUF885 domain-containing protein" evidence="1">
    <location>
        <begin position="21"/>
        <end position="440"/>
    </location>
</feature>
<name>A0A372NPZ3_9SPHI</name>
<comment type="caution">
    <text evidence="2">The sequence shown here is derived from an EMBL/GenBank/DDBJ whole genome shotgun (WGS) entry which is preliminary data.</text>
</comment>
<evidence type="ECO:0000256" key="1">
    <source>
        <dbReference type="SAM" id="SignalP"/>
    </source>
</evidence>
<dbReference type="RefSeq" id="WP_117393857.1">
    <property type="nucleotide sequence ID" value="NZ_QWDC01000004.1"/>
</dbReference>
<keyword evidence="3" id="KW-1185">Reference proteome</keyword>
<keyword evidence="1" id="KW-0732">Signal</keyword>
<proteinExistence type="predicted"/>
<gene>
    <name evidence="2" type="ORF">D0C36_21895</name>
</gene>
<dbReference type="PROSITE" id="PS51257">
    <property type="entry name" value="PROKAR_LIPOPROTEIN"/>
    <property type="match status" value="1"/>
</dbReference>
<evidence type="ECO:0000313" key="3">
    <source>
        <dbReference type="Proteomes" id="UP000264217"/>
    </source>
</evidence>
<dbReference type="Proteomes" id="UP000264217">
    <property type="component" value="Unassembled WGS sequence"/>
</dbReference>
<evidence type="ECO:0000313" key="2">
    <source>
        <dbReference type="EMBL" id="RFZ90445.1"/>
    </source>
</evidence>
<reference evidence="2 3" key="1">
    <citation type="submission" date="2018-08" db="EMBL/GenBank/DDBJ databases">
        <title>Mucilaginibacter sp. MYSH2.</title>
        <authorList>
            <person name="Seo T."/>
        </authorList>
    </citation>
    <scope>NUCLEOTIDE SEQUENCE [LARGE SCALE GENOMIC DNA]</scope>
    <source>
        <strain evidence="2 3">MYSH2</strain>
    </source>
</reference>